<dbReference type="EMBL" id="FXTB01000003">
    <property type="protein sequence ID" value="SMO58620.1"/>
    <property type="molecule type" value="Genomic_DNA"/>
</dbReference>
<organism evidence="1 2">
    <name type="scientific">Saccharicrinis carchari</name>
    <dbReference type="NCBI Taxonomy" id="1168039"/>
    <lineage>
        <taxon>Bacteria</taxon>
        <taxon>Pseudomonadati</taxon>
        <taxon>Bacteroidota</taxon>
        <taxon>Bacteroidia</taxon>
        <taxon>Marinilabiliales</taxon>
        <taxon>Marinilabiliaceae</taxon>
        <taxon>Saccharicrinis</taxon>
    </lineage>
</organism>
<reference evidence="1 2" key="1">
    <citation type="submission" date="2017-05" db="EMBL/GenBank/DDBJ databases">
        <authorList>
            <person name="Varghese N."/>
            <person name="Submissions S."/>
        </authorList>
    </citation>
    <scope>NUCLEOTIDE SEQUENCE [LARGE SCALE GENOMIC DNA]</scope>
    <source>
        <strain evidence="1 2">DSM 27040</strain>
    </source>
</reference>
<sequence length="277" mass="32326">MWRNNIGLLFLITIALFSCKSSEMLTGGAATSITDARLRNQLILNELAYNKLYLKKIQFTLNEGDNKKSFRGSFVVQRDSQIVVSIFALMGIELVRARLTPTEVIILDKHSKVATKSNYAYFNKKFGVELDFYTIQAIISNSIFVYPSVEDKYDELKKYKHYIDKNSYVFKSLKENRLDRLMGRGKQDFILHEMYIYPDLFRIFNVYINDFSKQQSIDIRYSKFKNFGTTQFPEQIKFTAIQSDKKFMVDLNINYLEINDGGSLHFKIPSAYKIKSL</sequence>
<dbReference type="PROSITE" id="PS51257">
    <property type="entry name" value="PROKAR_LIPOPROTEIN"/>
    <property type="match status" value="1"/>
</dbReference>
<dbReference type="InterPro" id="IPR025634">
    <property type="entry name" value="DUF4292"/>
</dbReference>
<dbReference type="RefSeq" id="WP_142532849.1">
    <property type="nucleotide sequence ID" value="NZ_FXTB01000003.1"/>
</dbReference>
<protein>
    <recommendedName>
        <fullName evidence="3">DUF4292 domain-containing protein</fullName>
    </recommendedName>
</protein>
<evidence type="ECO:0008006" key="3">
    <source>
        <dbReference type="Google" id="ProtNLM"/>
    </source>
</evidence>
<dbReference type="OrthoDB" id="1122661at2"/>
<dbReference type="Proteomes" id="UP000319040">
    <property type="component" value="Unassembled WGS sequence"/>
</dbReference>
<dbReference type="AlphaFoldDB" id="A0A521CIU7"/>
<dbReference type="Pfam" id="PF14125">
    <property type="entry name" value="DUF4292"/>
    <property type="match status" value="1"/>
</dbReference>
<proteinExistence type="predicted"/>
<evidence type="ECO:0000313" key="2">
    <source>
        <dbReference type="Proteomes" id="UP000319040"/>
    </source>
</evidence>
<accession>A0A521CIU7</accession>
<name>A0A521CIU7_SACCC</name>
<evidence type="ECO:0000313" key="1">
    <source>
        <dbReference type="EMBL" id="SMO58620.1"/>
    </source>
</evidence>
<gene>
    <name evidence="1" type="ORF">SAMN06265379_103130</name>
</gene>
<keyword evidence="2" id="KW-1185">Reference proteome</keyword>